<evidence type="ECO:0000313" key="8">
    <source>
        <dbReference type="Proteomes" id="UP001418222"/>
    </source>
</evidence>
<dbReference type="PIRSF" id="PIRSF000332">
    <property type="entry name" value="FMO"/>
    <property type="match status" value="1"/>
</dbReference>
<dbReference type="FunFam" id="3.50.50.60:FF:000169">
    <property type="entry name" value="Flavin-containing monooxygenase"/>
    <property type="match status" value="1"/>
</dbReference>
<dbReference type="FunFam" id="3.50.50.60:FF:000170">
    <property type="entry name" value="Flavin-containing monooxygenase"/>
    <property type="match status" value="1"/>
</dbReference>
<dbReference type="GO" id="GO:0004499">
    <property type="term" value="F:N,N-dimethylaniline monooxygenase activity"/>
    <property type="evidence" value="ECO:0007669"/>
    <property type="project" value="InterPro"/>
</dbReference>
<dbReference type="Proteomes" id="UP001418222">
    <property type="component" value="Unassembled WGS sequence"/>
</dbReference>
<keyword evidence="4" id="KW-0521">NADP</keyword>
<comment type="caution">
    <text evidence="7">The sequence shown here is derived from an EMBL/GenBank/DDBJ whole genome shotgun (WGS) entry which is preliminary data.</text>
</comment>
<dbReference type="InterPro" id="IPR050346">
    <property type="entry name" value="FMO-like"/>
</dbReference>
<evidence type="ECO:0000313" key="7">
    <source>
        <dbReference type="EMBL" id="KAK8943190.1"/>
    </source>
</evidence>
<dbReference type="SUPFAM" id="SSF51905">
    <property type="entry name" value="FAD/NAD(P)-binding domain"/>
    <property type="match status" value="2"/>
</dbReference>
<organism evidence="7 8">
    <name type="scientific">Platanthera zijinensis</name>
    <dbReference type="NCBI Taxonomy" id="2320716"/>
    <lineage>
        <taxon>Eukaryota</taxon>
        <taxon>Viridiplantae</taxon>
        <taxon>Streptophyta</taxon>
        <taxon>Embryophyta</taxon>
        <taxon>Tracheophyta</taxon>
        <taxon>Spermatophyta</taxon>
        <taxon>Magnoliopsida</taxon>
        <taxon>Liliopsida</taxon>
        <taxon>Asparagales</taxon>
        <taxon>Orchidaceae</taxon>
        <taxon>Orchidoideae</taxon>
        <taxon>Orchideae</taxon>
        <taxon>Orchidinae</taxon>
        <taxon>Platanthera</taxon>
    </lineage>
</organism>
<comment type="cofactor">
    <cofactor evidence="6">
        <name>FAD</name>
        <dbReference type="ChEBI" id="CHEBI:57692"/>
    </cofactor>
</comment>
<evidence type="ECO:0000256" key="3">
    <source>
        <dbReference type="ARBA" id="ARBA00022827"/>
    </source>
</evidence>
<dbReference type="EC" id="1.-.-.-" evidence="6"/>
<keyword evidence="5 6" id="KW-0560">Oxidoreductase</keyword>
<dbReference type="Gene3D" id="3.50.50.60">
    <property type="entry name" value="FAD/NAD(P)-binding domain"/>
    <property type="match status" value="2"/>
</dbReference>
<dbReference type="GO" id="GO:0050660">
    <property type="term" value="F:flavin adenine dinucleotide binding"/>
    <property type="evidence" value="ECO:0007669"/>
    <property type="project" value="InterPro"/>
</dbReference>
<keyword evidence="3 6" id="KW-0274">FAD</keyword>
<evidence type="ECO:0000256" key="5">
    <source>
        <dbReference type="ARBA" id="ARBA00023002"/>
    </source>
</evidence>
<dbReference type="GO" id="GO:0050661">
    <property type="term" value="F:NADP binding"/>
    <property type="evidence" value="ECO:0007669"/>
    <property type="project" value="InterPro"/>
</dbReference>
<accession>A0AAP0BL56</accession>
<evidence type="ECO:0000256" key="1">
    <source>
        <dbReference type="ARBA" id="ARBA00009183"/>
    </source>
</evidence>
<dbReference type="InterPro" id="IPR020946">
    <property type="entry name" value="Flavin_mOase-like"/>
</dbReference>
<name>A0AAP0BL56_9ASPA</name>
<keyword evidence="6 7" id="KW-0503">Monooxygenase</keyword>
<keyword evidence="8" id="KW-1185">Reference proteome</keyword>
<dbReference type="PANTHER" id="PTHR23023">
    <property type="entry name" value="DIMETHYLANILINE MONOOXYGENASE"/>
    <property type="match status" value="1"/>
</dbReference>
<dbReference type="AlphaFoldDB" id="A0AAP0BL56"/>
<gene>
    <name evidence="7" type="primary">FMO1</name>
    <name evidence="7" type="ORF">KSP39_PZI008831</name>
</gene>
<comment type="similarity">
    <text evidence="1 6">Belongs to the FMO family.</text>
</comment>
<keyword evidence="2 6" id="KW-0285">Flavoprotein</keyword>
<evidence type="ECO:0000256" key="4">
    <source>
        <dbReference type="ARBA" id="ARBA00022857"/>
    </source>
</evidence>
<reference evidence="7 8" key="1">
    <citation type="journal article" date="2022" name="Nat. Plants">
        <title>Genomes of leafy and leafless Platanthera orchids illuminate the evolution of mycoheterotrophy.</title>
        <authorList>
            <person name="Li M.H."/>
            <person name="Liu K.W."/>
            <person name="Li Z."/>
            <person name="Lu H.C."/>
            <person name="Ye Q.L."/>
            <person name="Zhang D."/>
            <person name="Wang J.Y."/>
            <person name="Li Y.F."/>
            <person name="Zhong Z.M."/>
            <person name="Liu X."/>
            <person name="Yu X."/>
            <person name="Liu D.K."/>
            <person name="Tu X.D."/>
            <person name="Liu B."/>
            <person name="Hao Y."/>
            <person name="Liao X.Y."/>
            <person name="Jiang Y.T."/>
            <person name="Sun W.H."/>
            <person name="Chen J."/>
            <person name="Chen Y.Q."/>
            <person name="Ai Y."/>
            <person name="Zhai J.W."/>
            <person name="Wu S.S."/>
            <person name="Zhou Z."/>
            <person name="Hsiao Y.Y."/>
            <person name="Wu W.L."/>
            <person name="Chen Y.Y."/>
            <person name="Lin Y.F."/>
            <person name="Hsu J.L."/>
            <person name="Li C.Y."/>
            <person name="Wang Z.W."/>
            <person name="Zhao X."/>
            <person name="Zhong W.Y."/>
            <person name="Ma X.K."/>
            <person name="Ma L."/>
            <person name="Huang J."/>
            <person name="Chen G.Z."/>
            <person name="Huang M.Z."/>
            <person name="Huang L."/>
            <person name="Peng D.H."/>
            <person name="Luo Y.B."/>
            <person name="Zou S.Q."/>
            <person name="Chen S.P."/>
            <person name="Lan S."/>
            <person name="Tsai W.C."/>
            <person name="Van de Peer Y."/>
            <person name="Liu Z.J."/>
        </authorList>
    </citation>
    <scope>NUCLEOTIDE SEQUENCE [LARGE SCALE GENOMIC DNA]</scope>
    <source>
        <strain evidence="7">Lor287</strain>
    </source>
</reference>
<evidence type="ECO:0000256" key="2">
    <source>
        <dbReference type="ARBA" id="ARBA00022630"/>
    </source>
</evidence>
<proteinExistence type="inferred from homology"/>
<dbReference type="EMBL" id="JBBWWQ010000007">
    <property type="protein sequence ID" value="KAK8943190.1"/>
    <property type="molecule type" value="Genomic_DNA"/>
</dbReference>
<dbReference type="PRINTS" id="PR00419">
    <property type="entry name" value="ADXRDTASE"/>
</dbReference>
<dbReference type="Pfam" id="PF00743">
    <property type="entry name" value="FMO-like"/>
    <property type="match status" value="1"/>
</dbReference>
<evidence type="ECO:0000256" key="6">
    <source>
        <dbReference type="RuleBase" id="RU361177"/>
    </source>
</evidence>
<sequence>MEKKRVCIVGAGVSGLAACKHLLDRGFQPEVFEADRIVGGVWAHTPSSTRLQAPKHEYQFSDFPWPETVTEIFPDHTQVLEYIESYARRFDLLRHVRFGERVVAMEYVGVDEEEMEVWELWGGTGGAFGGGRGAWHVTVHDGPIEGMQVHIMNFVILCIGRSSGLPNIPTFPKNEGPEIFNGKVIHSMDYSNMDSTAAAELIKGKRIVIIGYLKSALDLASDCANINETGLEHPCTMIIRTKRWNIAQLEVWGIPFKYFYFNRFSELLLHKPGEGLMLSILATMLSPLRWIFSKFVESYLMKTLPLKRYGMIPEYSFFEGIIVGLYDGFPINFYDKVEDGRIILKPSKSFKFCKFGVLAEGETEPIEADLVIYGTGYNGDQKIRDIFVSPWFQTIVARTEDAIIPLYRECIHPQIPQLAIIGYSDSISNLYTSEMKARWLACFIDDGFILPSRKNMEKNISEWDKFFKKYSGNSSRYYRRSCISSVHTWYNDQLCKDMGCNPRRKKGFFTDLFIPYGPSDYAA</sequence>
<dbReference type="InterPro" id="IPR036188">
    <property type="entry name" value="FAD/NAD-bd_sf"/>
</dbReference>
<dbReference type="PROSITE" id="PS51257">
    <property type="entry name" value="PROKAR_LIPOPROTEIN"/>
    <property type="match status" value="1"/>
</dbReference>
<protein>
    <recommendedName>
        <fullName evidence="6">Flavin-containing monooxygenase</fullName>
        <ecNumber evidence="6">1.-.-.-</ecNumber>
    </recommendedName>
</protein>
<dbReference type="InterPro" id="IPR000960">
    <property type="entry name" value="Flavin_mOase"/>
</dbReference>